<dbReference type="Proteomes" id="UP000576969">
    <property type="component" value="Unassembled WGS sequence"/>
</dbReference>
<feature type="domain" description="N-acetyltransferase" evidence="2">
    <location>
        <begin position="16"/>
        <end position="102"/>
    </location>
</feature>
<keyword evidence="3" id="KW-0808">Transferase</keyword>
<reference evidence="3 4" key="1">
    <citation type="submission" date="2020-07" db="EMBL/GenBank/DDBJ databases">
        <title>Sequencing the genomes of 1000 actinobacteria strains.</title>
        <authorList>
            <person name="Klenk H.-P."/>
        </authorList>
    </citation>
    <scope>NUCLEOTIDE SEQUENCE [LARGE SCALE GENOMIC DNA]</scope>
    <source>
        <strain evidence="3 4">DSM 24662</strain>
    </source>
</reference>
<dbReference type="Gene3D" id="3.40.630.30">
    <property type="match status" value="1"/>
</dbReference>
<organism evidence="3 4">
    <name type="scientific">Microbacterium immunditiarum</name>
    <dbReference type="NCBI Taxonomy" id="337480"/>
    <lineage>
        <taxon>Bacteria</taxon>
        <taxon>Bacillati</taxon>
        <taxon>Actinomycetota</taxon>
        <taxon>Actinomycetes</taxon>
        <taxon>Micrococcales</taxon>
        <taxon>Microbacteriaceae</taxon>
        <taxon>Microbacterium</taxon>
    </lineage>
</organism>
<dbReference type="InterPro" id="IPR016181">
    <property type="entry name" value="Acyl_CoA_acyltransferase"/>
</dbReference>
<dbReference type="PROSITE" id="PS51729">
    <property type="entry name" value="GNAT_YJDJ"/>
    <property type="match status" value="1"/>
</dbReference>
<accession>A0A7Y9KLB0</accession>
<dbReference type="AlphaFoldDB" id="A0A7Y9KLB0"/>
<evidence type="ECO:0000259" key="2">
    <source>
        <dbReference type="PROSITE" id="PS51729"/>
    </source>
</evidence>
<evidence type="ECO:0000259" key="1">
    <source>
        <dbReference type="PROSITE" id="PS51186"/>
    </source>
</evidence>
<name>A0A7Y9KLB0_9MICO</name>
<sequence>MSDEPSTELDDDLAVMRREDRHAYVATLADLEVATVQYERSDERLVLLTTTVIPAYRGRGISDELIAYALDDIRRRSERITVLCPVVKAFLERYPENLDLVDASRPDY</sequence>
<dbReference type="Pfam" id="PF14542">
    <property type="entry name" value="Acetyltransf_CG"/>
    <property type="match status" value="1"/>
</dbReference>
<dbReference type="InterPro" id="IPR031165">
    <property type="entry name" value="GNAT_YJDJ"/>
</dbReference>
<comment type="caution">
    <text evidence="3">The sequence shown here is derived from an EMBL/GenBank/DDBJ whole genome shotgun (WGS) entry which is preliminary data.</text>
</comment>
<proteinExistence type="predicted"/>
<dbReference type="SUPFAM" id="SSF55729">
    <property type="entry name" value="Acyl-CoA N-acyltransferases (Nat)"/>
    <property type="match status" value="1"/>
</dbReference>
<feature type="domain" description="N-acetyltransferase" evidence="1">
    <location>
        <begin position="1"/>
        <end position="108"/>
    </location>
</feature>
<evidence type="ECO:0000313" key="3">
    <source>
        <dbReference type="EMBL" id="NYE20078.1"/>
    </source>
</evidence>
<dbReference type="InterPro" id="IPR000182">
    <property type="entry name" value="GNAT_dom"/>
</dbReference>
<dbReference type="PANTHER" id="PTHR31435:SF10">
    <property type="entry name" value="BSR4717 PROTEIN"/>
    <property type="match status" value="1"/>
</dbReference>
<protein>
    <submittedName>
        <fullName evidence="3">Putative GNAT family acetyltransferase</fullName>
    </submittedName>
</protein>
<dbReference type="PROSITE" id="PS51186">
    <property type="entry name" value="GNAT"/>
    <property type="match status" value="1"/>
</dbReference>
<gene>
    <name evidence="3" type="ORF">BJ991_002106</name>
</gene>
<keyword evidence="4" id="KW-1185">Reference proteome</keyword>
<evidence type="ECO:0000313" key="4">
    <source>
        <dbReference type="Proteomes" id="UP000576969"/>
    </source>
</evidence>
<dbReference type="CDD" id="cd04301">
    <property type="entry name" value="NAT_SF"/>
    <property type="match status" value="1"/>
</dbReference>
<dbReference type="GO" id="GO:0016747">
    <property type="term" value="F:acyltransferase activity, transferring groups other than amino-acyl groups"/>
    <property type="evidence" value="ECO:0007669"/>
    <property type="project" value="InterPro"/>
</dbReference>
<dbReference type="EMBL" id="JACCBV010000001">
    <property type="protein sequence ID" value="NYE20078.1"/>
    <property type="molecule type" value="Genomic_DNA"/>
</dbReference>
<dbReference type="RefSeq" id="WP_179489782.1">
    <property type="nucleotide sequence ID" value="NZ_JACCBV010000001.1"/>
</dbReference>
<dbReference type="InterPro" id="IPR045057">
    <property type="entry name" value="Gcn5-rel_NAT"/>
</dbReference>
<dbReference type="PANTHER" id="PTHR31435">
    <property type="entry name" value="PROTEIN NATD1"/>
    <property type="match status" value="1"/>
</dbReference>